<keyword evidence="4" id="KW-1185">Reference proteome</keyword>
<evidence type="ECO:0000313" key="4">
    <source>
        <dbReference type="Proteomes" id="UP000827092"/>
    </source>
</evidence>
<organism evidence="3 4">
    <name type="scientific">Oedothorax gibbosus</name>
    <dbReference type="NCBI Taxonomy" id="931172"/>
    <lineage>
        <taxon>Eukaryota</taxon>
        <taxon>Metazoa</taxon>
        <taxon>Ecdysozoa</taxon>
        <taxon>Arthropoda</taxon>
        <taxon>Chelicerata</taxon>
        <taxon>Arachnida</taxon>
        <taxon>Araneae</taxon>
        <taxon>Araneomorphae</taxon>
        <taxon>Entelegynae</taxon>
        <taxon>Araneoidea</taxon>
        <taxon>Linyphiidae</taxon>
        <taxon>Erigoninae</taxon>
        <taxon>Oedothorax</taxon>
    </lineage>
</organism>
<evidence type="ECO:0000256" key="1">
    <source>
        <dbReference type="SAM" id="MobiDB-lite"/>
    </source>
</evidence>
<protein>
    <submittedName>
        <fullName evidence="3">Uncharacterized protein</fullName>
    </submittedName>
</protein>
<evidence type="ECO:0000313" key="3">
    <source>
        <dbReference type="EMBL" id="KAG8195615.1"/>
    </source>
</evidence>
<feature type="compositionally biased region" description="Basic and acidic residues" evidence="1">
    <location>
        <begin position="580"/>
        <end position="591"/>
    </location>
</feature>
<comment type="caution">
    <text evidence="3">The sequence shown here is derived from an EMBL/GenBank/DDBJ whole genome shotgun (WGS) entry which is preliminary data.</text>
</comment>
<sequence>MFTSKIVIYFHIFIIYFGISLGQKPLYTRRNNRNYISIRDITEEDIIEVPDSILQALRSFQNKDIENSNLANKGEDSFKPDPPLEAVRNFQTDDADNSRLTKKNDGALTSYPKQLKDYKHGSHHYSDINRRTQQDLSPSFKFNRIPFRYASKPSLPRDDSQMDDLKNIPLANQDDRIDDGGKFVSRSRVFNSPNLAEWNSFRQLRNNPTLHEHESPSMQQNTFSKDKRYGAFNILGAVQKALSGAGDKQKMFTIDNNDENRAASIYSTIKTIDQGNSSKSLPPIERNNFDQYEWISNQVKARILKPIQGKILEIAKPVLKPFESKMKDKRNDFFSATNNPTSRPAYISSESDLVTMVTNPNLFGVPSPTEKVESIQEKNSTTLTNEMDPFVSSKPEASSFIDNNSKELTSSNKKDIVMDLYGDFTHSASRRKKALTNGIVAEAPTDGGRIVVLVLGAMAVASVFILVAVGTVHQISKANRIPAKQNSLETGPVKKQGICRGLRLVLLIISQRFRRTFSSKASEKKSSNDPQDRKTKRQNTIPKSIIRFENETCVLKEKQRSNDSYFAPTQPKPPHRHTKECHEDTSSEIKQPKSTSMPVLPKVTTEQKRKKISDVYFFPENSKAVCDFASLPSLPTVSSSSSNEEP</sequence>
<gene>
    <name evidence="3" type="ORF">JTE90_017912</name>
</gene>
<proteinExistence type="predicted"/>
<feature type="region of interest" description="Disordered" evidence="1">
    <location>
        <begin position="93"/>
        <end position="121"/>
    </location>
</feature>
<name>A0AAV6VFN4_9ARAC</name>
<evidence type="ECO:0000256" key="2">
    <source>
        <dbReference type="SAM" id="Phobius"/>
    </source>
</evidence>
<feature type="region of interest" description="Disordered" evidence="1">
    <location>
        <begin position="518"/>
        <end position="542"/>
    </location>
</feature>
<keyword evidence="2" id="KW-0472">Membrane</keyword>
<dbReference type="EMBL" id="JAFNEN010000083">
    <property type="protein sequence ID" value="KAG8195615.1"/>
    <property type="molecule type" value="Genomic_DNA"/>
</dbReference>
<feature type="transmembrane region" description="Helical" evidence="2">
    <location>
        <begin position="6"/>
        <end position="23"/>
    </location>
</feature>
<feature type="compositionally biased region" description="Basic and acidic residues" evidence="1">
    <location>
        <begin position="96"/>
        <end position="105"/>
    </location>
</feature>
<feature type="transmembrane region" description="Helical" evidence="2">
    <location>
        <begin position="450"/>
        <end position="472"/>
    </location>
</feature>
<keyword evidence="2" id="KW-1133">Transmembrane helix</keyword>
<keyword evidence="2" id="KW-0812">Transmembrane</keyword>
<feature type="region of interest" description="Disordered" evidence="1">
    <location>
        <begin position="559"/>
        <end position="606"/>
    </location>
</feature>
<accession>A0AAV6VFN4</accession>
<dbReference type="AlphaFoldDB" id="A0AAV6VFN4"/>
<feature type="compositionally biased region" description="Basic and acidic residues" evidence="1">
    <location>
        <begin position="521"/>
        <end position="533"/>
    </location>
</feature>
<dbReference type="Proteomes" id="UP000827092">
    <property type="component" value="Unassembled WGS sequence"/>
</dbReference>
<reference evidence="3 4" key="1">
    <citation type="journal article" date="2022" name="Nat. Ecol. Evol.">
        <title>A masculinizing supergene underlies an exaggerated male reproductive morph in a spider.</title>
        <authorList>
            <person name="Hendrickx F."/>
            <person name="De Corte Z."/>
            <person name="Sonet G."/>
            <person name="Van Belleghem S.M."/>
            <person name="Kostlbacher S."/>
            <person name="Vangestel C."/>
        </authorList>
    </citation>
    <scope>NUCLEOTIDE SEQUENCE [LARGE SCALE GENOMIC DNA]</scope>
    <source>
        <strain evidence="3">W744_W776</strain>
    </source>
</reference>